<reference evidence="9" key="1">
    <citation type="journal article" date="2020" name="J. Eukaryot. Microbiol.">
        <title>De novo Sequencing, Assembly and Annotation of the Transcriptome for the Free-Living Testate Amoeba Arcella intermedia.</title>
        <authorList>
            <person name="Ribeiro G.M."/>
            <person name="Porfirio-Sousa A.L."/>
            <person name="Maurer-Alcala X.X."/>
            <person name="Katz L.A."/>
            <person name="Lahr D.J.G."/>
        </authorList>
    </citation>
    <scope>NUCLEOTIDE SEQUENCE</scope>
</reference>
<dbReference type="GO" id="GO:0005524">
    <property type="term" value="F:ATP binding"/>
    <property type="evidence" value="ECO:0007669"/>
    <property type="project" value="UniProtKB-UniRule"/>
</dbReference>
<dbReference type="GO" id="GO:0004674">
    <property type="term" value="F:protein serine/threonine kinase activity"/>
    <property type="evidence" value="ECO:0007669"/>
    <property type="project" value="UniProtKB-KW"/>
</dbReference>
<feature type="region of interest" description="Disordered" evidence="7">
    <location>
        <begin position="247"/>
        <end position="292"/>
    </location>
</feature>
<dbReference type="SUPFAM" id="SSF56112">
    <property type="entry name" value="Protein kinase-like (PK-like)"/>
    <property type="match status" value="1"/>
</dbReference>
<evidence type="ECO:0000256" key="5">
    <source>
        <dbReference type="PROSITE-ProRule" id="PRU10141"/>
    </source>
</evidence>
<dbReference type="InterPro" id="IPR051681">
    <property type="entry name" value="Ser/Thr_Kinases-Pseudokinases"/>
</dbReference>
<dbReference type="AlphaFoldDB" id="A0A6B2LBU3"/>
<keyword evidence="2 5" id="KW-0547">Nucleotide-binding</keyword>
<evidence type="ECO:0000313" key="9">
    <source>
        <dbReference type="EMBL" id="NDV34351.1"/>
    </source>
</evidence>
<accession>A0A6B2LBU3</accession>
<organism evidence="9">
    <name type="scientific">Arcella intermedia</name>
    <dbReference type="NCBI Taxonomy" id="1963864"/>
    <lineage>
        <taxon>Eukaryota</taxon>
        <taxon>Amoebozoa</taxon>
        <taxon>Tubulinea</taxon>
        <taxon>Elardia</taxon>
        <taxon>Arcellinida</taxon>
        <taxon>Sphaerothecina</taxon>
        <taxon>Arcellidae</taxon>
        <taxon>Arcella</taxon>
    </lineage>
</organism>
<dbReference type="PROSITE" id="PS50011">
    <property type="entry name" value="PROTEIN_KINASE_DOM"/>
    <property type="match status" value="1"/>
</dbReference>
<dbReference type="Pfam" id="PF07714">
    <property type="entry name" value="PK_Tyr_Ser-Thr"/>
    <property type="match status" value="1"/>
</dbReference>
<dbReference type="PIRSF" id="PIRSF000654">
    <property type="entry name" value="Integrin-linked_kinase"/>
    <property type="match status" value="1"/>
</dbReference>
<evidence type="ECO:0000256" key="2">
    <source>
        <dbReference type="ARBA" id="ARBA00022741"/>
    </source>
</evidence>
<evidence type="ECO:0000256" key="3">
    <source>
        <dbReference type="ARBA" id="ARBA00022777"/>
    </source>
</evidence>
<dbReference type="SMART" id="SM00220">
    <property type="entry name" value="S_TKc"/>
    <property type="match status" value="1"/>
</dbReference>
<feature type="domain" description="Protein kinase" evidence="8">
    <location>
        <begin position="1"/>
        <end position="247"/>
    </location>
</feature>
<dbReference type="PRINTS" id="PR00109">
    <property type="entry name" value="TYRKINASE"/>
</dbReference>
<feature type="binding site" evidence="5">
    <location>
        <position position="28"/>
    </location>
    <ligand>
        <name>ATP</name>
        <dbReference type="ChEBI" id="CHEBI:30616"/>
    </ligand>
</feature>
<dbReference type="Gene3D" id="3.30.200.20">
    <property type="entry name" value="Phosphorylase Kinase, domain 1"/>
    <property type="match status" value="1"/>
</dbReference>
<dbReference type="PANTHER" id="PTHR44329:SF298">
    <property type="entry name" value="MIXED LINEAGE KINASE DOMAIN-LIKE PROTEIN"/>
    <property type="match status" value="1"/>
</dbReference>
<evidence type="ECO:0000256" key="7">
    <source>
        <dbReference type="SAM" id="MobiDB-lite"/>
    </source>
</evidence>
<dbReference type="InterPro" id="IPR008271">
    <property type="entry name" value="Ser/Thr_kinase_AS"/>
</dbReference>
<dbReference type="CDD" id="cd13999">
    <property type="entry name" value="STKc_MAP3K-like"/>
    <property type="match status" value="1"/>
</dbReference>
<dbReference type="PROSITE" id="PS00108">
    <property type="entry name" value="PROTEIN_KINASE_ST"/>
    <property type="match status" value="1"/>
</dbReference>
<sequence>MKILDQIGTGSYGIVYKAQRRNMEVAVKMLKFSQAAEKTFVKETSIMFKLKHPNIVTLLGVIEKPTAIITEYYPNGDVCELAMNLNYVIDEEHVRKICLDTCQGMAYLHSLNILHRDLKSRNLLIDKDWNIKVGDFGLARSMNDSGSFTSCGTPSHVAPEIINDSQYTAKVDVYSFGICIYEIVIRRKPYGNLQALQIAVSVAKEGIRPNIPPNTPLIWEALMCECWDEDPEARPSFDTLIEKLEQLELPEPSRPTPYKSKQNSYSSASEEYLNTRRGSTATSTTSNSFMNS</sequence>
<evidence type="ECO:0000256" key="1">
    <source>
        <dbReference type="ARBA" id="ARBA00022527"/>
    </source>
</evidence>
<dbReference type="EMBL" id="GIBP01005382">
    <property type="protein sequence ID" value="NDV34351.1"/>
    <property type="molecule type" value="Transcribed_RNA"/>
</dbReference>
<evidence type="ECO:0000259" key="8">
    <source>
        <dbReference type="PROSITE" id="PS50011"/>
    </source>
</evidence>
<protein>
    <recommendedName>
        <fullName evidence="8">Protein kinase domain-containing protein</fullName>
    </recommendedName>
</protein>
<dbReference type="InterPro" id="IPR011009">
    <property type="entry name" value="Kinase-like_dom_sf"/>
</dbReference>
<name>A0A6B2LBU3_9EUKA</name>
<dbReference type="PANTHER" id="PTHR44329">
    <property type="entry name" value="SERINE/THREONINE-PROTEIN KINASE TNNI3K-RELATED"/>
    <property type="match status" value="1"/>
</dbReference>
<keyword evidence="3" id="KW-0808">Transferase</keyword>
<proteinExistence type="inferred from homology"/>
<keyword evidence="3" id="KW-0418">Kinase</keyword>
<keyword evidence="1 6" id="KW-0723">Serine/threonine-protein kinase</keyword>
<dbReference type="InterPro" id="IPR000719">
    <property type="entry name" value="Prot_kinase_dom"/>
</dbReference>
<comment type="similarity">
    <text evidence="6">Belongs to the protein kinase superfamily.</text>
</comment>
<dbReference type="InterPro" id="IPR001245">
    <property type="entry name" value="Ser-Thr/Tyr_kinase_cat_dom"/>
</dbReference>
<evidence type="ECO:0000256" key="6">
    <source>
        <dbReference type="RuleBase" id="RU000304"/>
    </source>
</evidence>
<keyword evidence="4 5" id="KW-0067">ATP-binding</keyword>
<dbReference type="InterPro" id="IPR017441">
    <property type="entry name" value="Protein_kinase_ATP_BS"/>
</dbReference>
<feature type="compositionally biased region" description="Low complexity" evidence="7">
    <location>
        <begin position="275"/>
        <end position="292"/>
    </location>
</feature>
<dbReference type="PROSITE" id="PS00107">
    <property type="entry name" value="PROTEIN_KINASE_ATP"/>
    <property type="match status" value="1"/>
</dbReference>
<dbReference type="Gene3D" id="1.10.510.10">
    <property type="entry name" value="Transferase(Phosphotransferase) domain 1"/>
    <property type="match status" value="1"/>
</dbReference>
<feature type="compositionally biased region" description="Polar residues" evidence="7">
    <location>
        <begin position="259"/>
        <end position="269"/>
    </location>
</feature>
<evidence type="ECO:0000256" key="4">
    <source>
        <dbReference type="ARBA" id="ARBA00022840"/>
    </source>
</evidence>